<evidence type="ECO:0000313" key="2">
    <source>
        <dbReference type="EMBL" id="CAD8730574.1"/>
    </source>
</evidence>
<proteinExistence type="predicted"/>
<evidence type="ECO:0000256" key="1">
    <source>
        <dbReference type="SAM" id="MobiDB-lite"/>
    </source>
</evidence>
<feature type="region of interest" description="Disordered" evidence="1">
    <location>
        <begin position="1"/>
        <end position="67"/>
    </location>
</feature>
<feature type="region of interest" description="Disordered" evidence="1">
    <location>
        <begin position="204"/>
        <end position="231"/>
    </location>
</feature>
<sequence length="231" mass="24781">MMIGGSSMNQASPGTMGPPPGPAASTQEMVVDQQGGLGSPPVGAPLDPSKVATTPYRLSPAESWTEDEQARLEATLREYPSEQYSVATQCAQAAARLPKKSIRDVGARLRTAPGVAMPKSAEENEFSRRIEDLLKANIDVIGKMRDNLHKIDLLDNIPLMGEFDRNVAAAFSLLRRLDAKMPPFPVRVNTMYLAAGHASNASADAFDSNSTNDASQQPIDHPPNIHIPPVV</sequence>
<evidence type="ECO:0008006" key="3">
    <source>
        <dbReference type="Google" id="ProtNLM"/>
    </source>
</evidence>
<accession>A0A7S0XKW3</accession>
<dbReference type="AlphaFoldDB" id="A0A7S0XKW3"/>
<dbReference type="PANTHER" id="PTHR14000:SF1">
    <property type="entry name" value="HISTONE H2A DEUBIQUITINASE (DUF3755)"/>
    <property type="match status" value="1"/>
</dbReference>
<protein>
    <recommendedName>
        <fullName evidence="3">Myb-like domain-containing protein</fullName>
    </recommendedName>
</protein>
<feature type="compositionally biased region" description="Polar residues" evidence="1">
    <location>
        <begin position="1"/>
        <end position="10"/>
    </location>
</feature>
<reference evidence="2" key="1">
    <citation type="submission" date="2021-01" db="EMBL/GenBank/DDBJ databases">
        <authorList>
            <person name="Corre E."/>
            <person name="Pelletier E."/>
            <person name="Niang G."/>
            <person name="Scheremetjew M."/>
            <person name="Finn R."/>
            <person name="Kale V."/>
            <person name="Holt S."/>
            <person name="Cochrane G."/>
            <person name="Meng A."/>
            <person name="Brown T."/>
            <person name="Cohen L."/>
        </authorList>
    </citation>
    <scope>NUCLEOTIDE SEQUENCE</scope>
    <source>
        <strain evidence="2">CCMP3189</strain>
    </source>
</reference>
<organism evidence="2">
    <name type="scientific">Chrysocystis fragilis</name>
    <dbReference type="NCBI Taxonomy" id="1411660"/>
    <lineage>
        <taxon>Eukaryota</taxon>
        <taxon>Sar</taxon>
        <taxon>Stramenopiles</taxon>
        <taxon>Ochrophyta</taxon>
        <taxon>Pelagophyceae</taxon>
        <taxon>Sarcinochrysidales</taxon>
        <taxon>Chrysocystaceae</taxon>
        <taxon>Chrysocystis</taxon>
    </lineage>
</organism>
<name>A0A7S0XKW3_9STRA</name>
<gene>
    <name evidence="2" type="ORF">CFRA1165_LOCUS263</name>
</gene>
<dbReference type="EMBL" id="HBFH01000370">
    <property type="protein sequence ID" value="CAD8730574.1"/>
    <property type="molecule type" value="Transcribed_RNA"/>
</dbReference>
<dbReference type="PANTHER" id="PTHR14000">
    <property type="entry name" value="FINGER CCCH DOMAIN PROTEIN, PUTATIVE (DUF3755)-RELATED"/>
    <property type="match status" value="1"/>
</dbReference>